<accession>A0ABN9XHK1</accession>
<name>A0ABN9XHK1_9DINO</name>
<keyword evidence="3" id="KW-1185">Reference proteome</keyword>
<dbReference type="Proteomes" id="UP001189429">
    <property type="component" value="Unassembled WGS sequence"/>
</dbReference>
<feature type="region of interest" description="Disordered" evidence="1">
    <location>
        <begin position="49"/>
        <end position="68"/>
    </location>
</feature>
<gene>
    <name evidence="2" type="ORF">PCOR1329_LOCUS76777</name>
</gene>
<proteinExistence type="predicted"/>
<protein>
    <submittedName>
        <fullName evidence="2">Uncharacterized protein</fullName>
    </submittedName>
</protein>
<reference evidence="2" key="1">
    <citation type="submission" date="2023-10" db="EMBL/GenBank/DDBJ databases">
        <authorList>
            <person name="Chen Y."/>
            <person name="Shah S."/>
            <person name="Dougan E. K."/>
            <person name="Thang M."/>
            <person name="Chan C."/>
        </authorList>
    </citation>
    <scope>NUCLEOTIDE SEQUENCE [LARGE SCALE GENOMIC DNA]</scope>
</reference>
<evidence type="ECO:0000313" key="2">
    <source>
        <dbReference type="EMBL" id="CAK0899208.1"/>
    </source>
</evidence>
<organism evidence="2 3">
    <name type="scientific">Prorocentrum cordatum</name>
    <dbReference type="NCBI Taxonomy" id="2364126"/>
    <lineage>
        <taxon>Eukaryota</taxon>
        <taxon>Sar</taxon>
        <taxon>Alveolata</taxon>
        <taxon>Dinophyceae</taxon>
        <taxon>Prorocentrales</taxon>
        <taxon>Prorocentraceae</taxon>
        <taxon>Prorocentrum</taxon>
    </lineage>
</organism>
<dbReference type="EMBL" id="CAUYUJ010020565">
    <property type="protein sequence ID" value="CAK0899208.1"/>
    <property type="molecule type" value="Genomic_DNA"/>
</dbReference>
<sequence>MCPASIEDAIVSHVAELERSCHDKIVNHPSCKMEMPFGSEHLSKVMRFPPGEVAGQGTATESAAEHEEKSFVKIGRPEIPQDDSAYQAAIVLTAVPVTGSLSNHPDQRGALLKVMRESFGLELTEMETEQNSYDGR</sequence>
<comment type="caution">
    <text evidence="2">The sequence shown here is derived from an EMBL/GenBank/DDBJ whole genome shotgun (WGS) entry which is preliminary data.</text>
</comment>
<evidence type="ECO:0000313" key="3">
    <source>
        <dbReference type="Proteomes" id="UP001189429"/>
    </source>
</evidence>
<evidence type="ECO:0000256" key="1">
    <source>
        <dbReference type="SAM" id="MobiDB-lite"/>
    </source>
</evidence>